<keyword evidence="2" id="KW-1185">Reference proteome</keyword>
<accession>A0A9Q0KM34</accession>
<gene>
    <name evidence="1" type="ORF">NE237_006190</name>
</gene>
<protein>
    <submittedName>
        <fullName evidence="1">Uncharacterized protein</fullName>
    </submittedName>
</protein>
<evidence type="ECO:0000313" key="1">
    <source>
        <dbReference type="EMBL" id="KAJ4973016.1"/>
    </source>
</evidence>
<evidence type="ECO:0000313" key="2">
    <source>
        <dbReference type="Proteomes" id="UP001141806"/>
    </source>
</evidence>
<proteinExistence type="predicted"/>
<dbReference type="Proteomes" id="UP001141806">
    <property type="component" value="Unassembled WGS sequence"/>
</dbReference>
<comment type="caution">
    <text evidence="1">The sequence shown here is derived from an EMBL/GenBank/DDBJ whole genome shotgun (WGS) entry which is preliminary data.</text>
</comment>
<reference evidence="1" key="1">
    <citation type="journal article" date="2023" name="Plant J.">
        <title>The genome of the king protea, Protea cynaroides.</title>
        <authorList>
            <person name="Chang J."/>
            <person name="Duong T.A."/>
            <person name="Schoeman C."/>
            <person name="Ma X."/>
            <person name="Roodt D."/>
            <person name="Barker N."/>
            <person name="Li Z."/>
            <person name="Van de Peer Y."/>
            <person name="Mizrachi E."/>
        </authorList>
    </citation>
    <scope>NUCLEOTIDE SEQUENCE</scope>
    <source>
        <tissue evidence="1">Young leaves</tissue>
    </source>
</reference>
<dbReference type="AlphaFoldDB" id="A0A9Q0KM34"/>
<sequence length="152" mass="16659">MDAKLDLLVPRLTGSSSSVAIIQLPVTITNKQPADSVTTNLPQPPMPLIQPQSQPKALIQTQKQSLLTNIQIHKLEEIEDLVLLVEEDNLSKKKDVLLRLGHARDDKDGTIHLSNHVLDIISSPQQASSMYSFDSTRFGSSISASLVALHHP</sequence>
<organism evidence="1 2">
    <name type="scientific">Protea cynaroides</name>
    <dbReference type="NCBI Taxonomy" id="273540"/>
    <lineage>
        <taxon>Eukaryota</taxon>
        <taxon>Viridiplantae</taxon>
        <taxon>Streptophyta</taxon>
        <taxon>Embryophyta</taxon>
        <taxon>Tracheophyta</taxon>
        <taxon>Spermatophyta</taxon>
        <taxon>Magnoliopsida</taxon>
        <taxon>Proteales</taxon>
        <taxon>Proteaceae</taxon>
        <taxon>Protea</taxon>
    </lineage>
</organism>
<name>A0A9Q0KM34_9MAGN</name>
<dbReference type="EMBL" id="JAMYWD010000004">
    <property type="protein sequence ID" value="KAJ4973016.1"/>
    <property type="molecule type" value="Genomic_DNA"/>
</dbReference>